<dbReference type="EMBL" id="ML170628">
    <property type="protein sequence ID" value="TDL13429.1"/>
    <property type="molecule type" value="Genomic_DNA"/>
</dbReference>
<dbReference type="OrthoDB" id="3070412at2759"/>
<proteinExistence type="predicted"/>
<feature type="domain" description="DUF6532" evidence="2">
    <location>
        <begin position="261"/>
        <end position="450"/>
    </location>
</feature>
<dbReference type="AlphaFoldDB" id="A0A4Y7PG16"/>
<accession>A0A4Y7PG16</accession>
<feature type="compositionally biased region" description="Low complexity" evidence="1">
    <location>
        <begin position="80"/>
        <end position="92"/>
    </location>
</feature>
<evidence type="ECO:0000256" key="1">
    <source>
        <dbReference type="SAM" id="MobiDB-lite"/>
    </source>
</evidence>
<feature type="compositionally biased region" description="Basic residues" evidence="1">
    <location>
        <begin position="503"/>
        <end position="515"/>
    </location>
</feature>
<name>A0A4Y7PG16_9AGAM</name>
<feature type="compositionally biased region" description="Basic and acidic residues" evidence="1">
    <location>
        <begin position="10"/>
        <end position="21"/>
    </location>
</feature>
<dbReference type="Proteomes" id="UP000294933">
    <property type="component" value="Unassembled WGS sequence"/>
</dbReference>
<feature type="region of interest" description="Disordered" evidence="1">
    <location>
        <begin position="1"/>
        <end position="97"/>
    </location>
</feature>
<keyword evidence="4" id="KW-1185">Reference proteome</keyword>
<feature type="region of interest" description="Disordered" evidence="1">
    <location>
        <begin position="163"/>
        <end position="200"/>
    </location>
</feature>
<feature type="region of interest" description="Disordered" evidence="1">
    <location>
        <begin position="487"/>
        <end position="571"/>
    </location>
</feature>
<feature type="compositionally biased region" description="Basic and acidic residues" evidence="1">
    <location>
        <begin position="553"/>
        <end position="571"/>
    </location>
</feature>
<protein>
    <recommendedName>
        <fullName evidence="2">DUF6532 domain-containing protein</fullName>
    </recommendedName>
</protein>
<dbReference type="VEuPathDB" id="FungiDB:BD410DRAFT_846963"/>
<feature type="compositionally biased region" description="Basic and acidic residues" evidence="1">
    <location>
        <begin position="29"/>
        <end position="41"/>
    </location>
</feature>
<dbReference type="Pfam" id="PF20149">
    <property type="entry name" value="DUF6532"/>
    <property type="match status" value="1"/>
</dbReference>
<dbReference type="InterPro" id="IPR045341">
    <property type="entry name" value="DUF6532"/>
</dbReference>
<reference evidence="3 4" key="1">
    <citation type="submission" date="2018-06" db="EMBL/GenBank/DDBJ databases">
        <title>A transcriptomic atlas of mushroom development highlights an independent origin of complex multicellularity.</title>
        <authorList>
            <consortium name="DOE Joint Genome Institute"/>
            <person name="Krizsan K."/>
            <person name="Almasi E."/>
            <person name="Merenyi Z."/>
            <person name="Sahu N."/>
            <person name="Viragh M."/>
            <person name="Koszo T."/>
            <person name="Mondo S."/>
            <person name="Kiss B."/>
            <person name="Balint B."/>
            <person name="Kues U."/>
            <person name="Barry K."/>
            <person name="Hegedus J.C."/>
            <person name="Henrissat B."/>
            <person name="Johnson J."/>
            <person name="Lipzen A."/>
            <person name="Ohm R."/>
            <person name="Nagy I."/>
            <person name="Pangilinan J."/>
            <person name="Yan J."/>
            <person name="Xiong Y."/>
            <person name="Grigoriev I.V."/>
            <person name="Hibbett D.S."/>
            <person name="Nagy L.G."/>
        </authorList>
    </citation>
    <scope>NUCLEOTIDE SEQUENCE [LARGE SCALE GENOMIC DNA]</scope>
    <source>
        <strain evidence="3 4">SZMC22713</strain>
    </source>
</reference>
<evidence type="ECO:0000259" key="2">
    <source>
        <dbReference type="Pfam" id="PF20149"/>
    </source>
</evidence>
<evidence type="ECO:0000313" key="3">
    <source>
        <dbReference type="EMBL" id="TDL13429.1"/>
    </source>
</evidence>
<feature type="compositionally biased region" description="Basic and acidic residues" evidence="1">
    <location>
        <begin position="60"/>
        <end position="72"/>
    </location>
</feature>
<sequence length="571" mass="63259">MLEQAQKMMAEAHKAMEEALKVTEAAQRGTEKAQKEREPARNQKTSSQIPEDVQADEYYPTEHENEIDKTVESESDSESDSSSSSASTSDSDGGVFPHLSPSINIFDIVRIVTTTKMESLNQNQQMVMSKQILGIIAQHDTASMKGKTASIELFAVSRPYMDTHEQSSASDGDIEIGEAPSSPSIRVKDQTRSHLSYQLPDGPDSSPFILFASTKHRKSLDSNTVTSQKISPALKSSSDVTPVSTDNGVPCDVMERVKLLLECKVSLVNAFPVGQVQTDLICEAIREASMRRRKKGVSADMDIMLTNCISSFRGNLKAVAKNKIEKFYDLKPSRTEYADGPQGERAQRKQAAVNKRVNKLLKGGRFTRDEFGRPYHHEAIGGLILAYFFKDHTAAGFRDPSFSKMPSPVIALACTILYNALECAGKNEDVVLRSDFYASEYQSLLRHIEKKRASPKYSESFETLYGDIYKNALIRHGMEREGVAIQLPLGSSDGPMPIESTKPKSKKSNHEKRRQSMSSMQLPSVNHRDGNRRVSLPANLSTGSQGVKRKKSHSDTGRNDCKDAGKLHKKD</sequence>
<gene>
    <name evidence="3" type="ORF">BD410DRAFT_846963</name>
</gene>
<evidence type="ECO:0000313" key="4">
    <source>
        <dbReference type="Proteomes" id="UP000294933"/>
    </source>
</evidence>
<organism evidence="3 4">
    <name type="scientific">Rickenella mellea</name>
    <dbReference type="NCBI Taxonomy" id="50990"/>
    <lineage>
        <taxon>Eukaryota</taxon>
        <taxon>Fungi</taxon>
        <taxon>Dikarya</taxon>
        <taxon>Basidiomycota</taxon>
        <taxon>Agaricomycotina</taxon>
        <taxon>Agaricomycetes</taxon>
        <taxon>Hymenochaetales</taxon>
        <taxon>Rickenellaceae</taxon>
        <taxon>Rickenella</taxon>
    </lineage>
</organism>